<feature type="binding site" evidence="12">
    <location>
        <position position="320"/>
    </location>
    <ligand>
        <name>L-glutamate</name>
        <dbReference type="ChEBI" id="CHEBI:29985"/>
    </ligand>
</feature>
<gene>
    <name evidence="17" type="ORF">MCOR_56150</name>
</gene>
<accession>A0A6J8EX03</accession>
<protein>
    <recommendedName>
        <fullName evidence="16">Ionotropic glutamate receptor C-terminal domain-containing protein</fullName>
    </recommendedName>
</protein>
<dbReference type="GO" id="GO:0005886">
    <property type="term" value="C:plasma membrane"/>
    <property type="evidence" value="ECO:0007669"/>
    <property type="project" value="UniProtKB-SubCell"/>
</dbReference>
<dbReference type="Pfam" id="PF00060">
    <property type="entry name" value="Lig_chan"/>
    <property type="match status" value="1"/>
</dbReference>
<dbReference type="FunFam" id="1.10.287.70:FF:000143">
    <property type="entry name" value="Probable glutamate receptor"/>
    <property type="match status" value="1"/>
</dbReference>
<evidence type="ECO:0000256" key="15">
    <source>
        <dbReference type="SAM" id="Phobius"/>
    </source>
</evidence>
<dbReference type="InterPro" id="IPR001320">
    <property type="entry name" value="Iontro_rcpt_C"/>
</dbReference>
<feature type="domain" description="Ionotropic glutamate receptor C-terminal" evidence="16">
    <location>
        <begin position="249"/>
        <end position="593"/>
    </location>
</feature>
<dbReference type="SMART" id="SM00079">
    <property type="entry name" value="PBPe"/>
    <property type="match status" value="1"/>
</dbReference>
<feature type="transmembrane region" description="Helical" evidence="15">
    <location>
        <begin position="618"/>
        <end position="638"/>
    </location>
</feature>
<evidence type="ECO:0000256" key="12">
    <source>
        <dbReference type="PIRSR" id="PIRSR601508-1"/>
    </source>
</evidence>
<dbReference type="InterPro" id="IPR015683">
    <property type="entry name" value="Ionotropic_Glu_rcpt"/>
</dbReference>
<feature type="site" description="Crucial to convey clamshell closure to channel opening" evidence="13">
    <location>
        <position position="462"/>
    </location>
</feature>
<feature type="binding site" evidence="12">
    <location>
        <position position="529"/>
    </location>
    <ligand>
        <name>L-glutamate</name>
        <dbReference type="ChEBI" id="CHEBI:29985"/>
    </ligand>
</feature>
<keyword evidence="8" id="KW-0675">Receptor</keyword>
<keyword evidence="10" id="KW-1071">Ligand-gated ion channel</keyword>
<organism evidence="17 18">
    <name type="scientific">Mytilus coruscus</name>
    <name type="common">Sea mussel</name>
    <dbReference type="NCBI Taxonomy" id="42192"/>
    <lineage>
        <taxon>Eukaryota</taxon>
        <taxon>Metazoa</taxon>
        <taxon>Spiralia</taxon>
        <taxon>Lophotrochozoa</taxon>
        <taxon>Mollusca</taxon>
        <taxon>Bivalvia</taxon>
        <taxon>Autobranchia</taxon>
        <taxon>Pteriomorphia</taxon>
        <taxon>Mytilida</taxon>
        <taxon>Mytiloidea</taxon>
        <taxon>Mytilidae</taxon>
        <taxon>Mytilinae</taxon>
        <taxon>Mytilus</taxon>
    </lineage>
</organism>
<keyword evidence="14" id="KW-1015">Disulfide bond</keyword>
<dbReference type="InterPro" id="IPR019594">
    <property type="entry name" value="Glu/Gly-bd"/>
</dbReference>
<evidence type="ECO:0000256" key="9">
    <source>
        <dbReference type="ARBA" id="ARBA00023180"/>
    </source>
</evidence>
<keyword evidence="7 15" id="KW-0472">Membrane</keyword>
<evidence type="ECO:0000256" key="2">
    <source>
        <dbReference type="ARBA" id="ARBA00022448"/>
    </source>
</evidence>
<keyword evidence="3" id="KW-1003">Cell membrane</keyword>
<evidence type="ECO:0000313" key="18">
    <source>
        <dbReference type="Proteomes" id="UP000507470"/>
    </source>
</evidence>
<evidence type="ECO:0000256" key="10">
    <source>
        <dbReference type="ARBA" id="ARBA00023286"/>
    </source>
</evidence>
<proteinExistence type="predicted"/>
<keyword evidence="5 15" id="KW-1133">Transmembrane helix</keyword>
<dbReference type="Gene3D" id="3.40.190.10">
    <property type="entry name" value="Periplasmic binding protein-like II"/>
    <property type="match status" value="1"/>
</dbReference>
<evidence type="ECO:0000256" key="5">
    <source>
        <dbReference type="ARBA" id="ARBA00022989"/>
    </source>
</evidence>
<evidence type="ECO:0000256" key="4">
    <source>
        <dbReference type="ARBA" id="ARBA00022692"/>
    </source>
</evidence>
<comment type="subcellular location">
    <subcellularLocation>
        <location evidence="1">Cell membrane</location>
        <topology evidence="1">Multi-pass membrane protein</topology>
    </subcellularLocation>
</comment>
<dbReference type="GO" id="GO:0038023">
    <property type="term" value="F:signaling receptor activity"/>
    <property type="evidence" value="ECO:0007669"/>
    <property type="project" value="InterPro"/>
</dbReference>
<dbReference type="Pfam" id="PF10613">
    <property type="entry name" value="Lig_chan-Glu_bd"/>
    <property type="match status" value="1"/>
</dbReference>
<evidence type="ECO:0000256" key="13">
    <source>
        <dbReference type="PIRSR" id="PIRSR601508-2"/>
    </source>
</evidence>
<keyword evidence="18" id="KW-1185">Reference proteome</keyword>
<dbReference type="Gene3D" id="3.40.50.2300">
    <property type="match status" value="2"/>
</dbReference>
<keyword evidence="6" id="KW-0406">Ion transport</keyword>
<evidence type="ECO:0000256" key="3">
    <source>
        <dbReference type="ARBA" id="ARBA00022475"/>
    </source>
</evidence>
<keyword evidence="9" id="KW-0325">Glycoprotein</keyword>
<reference evidence="17 18" key="1">
    <citation type="submission" date="2020-06" db="EMBL/GenBank/DDBJ databases">
        <authorList>
            <person name="Li R."/>
            <person name="Bekaert M."/>
        </authorList>
    </citation>
    <scope>NUCLEOTIDE SEQUENCE [LARGE SCALE GENOMIC DNA]</scope>
    <source>
        <strain evidence="18">wild</strain>
    </source>
</reference>
<evidence type="ECO:0000256" key="14">
    <source>
        <dbReference type="PIRSR" id="PIRSR601508-3"/>
    </source>
</evidence>
<keyword evidence="4 15" id="KW-0812">Transmembrane</keyword>
<dbReference type="AlphaFoldDB" id="A0A6J8EX03"/>
<dbReference type="PANTHER" id="PTHR18966">
    <property type="entry name" value="IONOTROPIC GLUTAMATE RECEPTOR"/>
    <property type="match status" value="1"/>
</dbReference>
<evidence type="ECO:0000256" key="6">
    <source>
        <dbReference type="ARBA" id="ARBA00023065"/>
    </source>
</evidence>
<evidence type="ECO:0000256" key="7">
    <source>
        <dbReference type="ARBA" id="ARBA00023136"/>
    </source>
</evidence>
<dbReference type="Gene3D" id="1.10.287.70">
    <property type="match status" value="1"/>
</dbReference>
<dbReference type="OrthoDB" id="5984008at2759"/>
<evidence type="ECO:0000256" key="11">
    <source>
        <dbReference type="ARBA" id="ARBA00023303"/>
    </source>
</evidence>
<feature type="transmembrane region" description="Helical" evidence="15">
    <location>
        <begin position="358"/>
        <end position="381"/>
    </location>
</feature>
<feature type="disulfide bond" evidence="14">
    <location>
        <begin position="541"/>
        <end position="597"/>
    </location>
</feature>
<evidence type="ECO:0000256" key="8">
    <source>
        <dbReference type="ARBA" id="ARBA00023170"/>
    </source>
</evidence>
<evidence type="ECO:0000256" key="1">
    <source>
        <dbReference type="ARBA" id="ARBA00004651"/>
    </source>
</evidence>
<evidence type="ECO:0000313" key="17">
    <source>
        <dbReference type="EMBL" id="CAC5424226.1"/>
    </source>
</evidence>
<dbReference type="PRINTS" id="PR00177">
    <property type="entry name" value="NMDARECEPTOR"/>
</dbReference>
<dbReference type="EMBL" id="CACVKT020009964">
    <property type="protein sequence ID" value="CAC5424226.1"/>
    <property type="molecule type" value="Genomic_DNA"/>
</dbReference>
<dbReference type="GO" id="GO:0015276">
    <property type="term" value="F:ligand-gated monoatomic ion channel activity"/>
    <property type="evidence" value="ECO:0007669"/>
    <property type="project" value="InterPro"/>
</dbReference>
<dbReference type="InterPro" id="IPR001508">
    <property type="entry name" value="Iono_Glu_rcpt_met"/>
</dbReference>
<keyword evidence="2" id="KW-0813">Transport</keyword>
<feature type="binding site" evidence="12">
    <location>
        <position position="315"/>
    </location>
    <ligand>
        <name>L-glutamate</name>
        <dbReference type="ChEBI" id="CHEBI:29985"/>
    </ligand>
</feature>
<name>A0A6J8EX03_MYTCO</name>
<feature type="site" description="Interaction with the cone snail toxin Con-ikot-ikot" evidence="13">
    <location>
        <position position="576"/>
    </location>
</feature>
<keyword evidence="11" id="KW-0407">Ion channel</keyword>
<dbReference type="SUPFAM" id="SSF53850">
    <property type="entry name" value="Periplasmic binding protein-like II"/>
    <property type="match status" value="1"/>
</dbReference>
<evidence type="ECO:0000259" key="16">
    <source>
        <dbReference type="SMART" id="SM00079"/>
    </source>
</evidence>
<dbReference type="Proteomes" id="UP000507470">
    <property type="component" value="Unassembled WGS sequence"/>
</dbReference>
<sequence>MLIKSIINLSICNFLNGGLMKSASKKSTGQVHGVLIQDNVWEGPYNETDDIIVDGSVEVNFTVHITSARHGIETTTKVCDLLGQGYSGFLTFVDCPTSSLIEWQSKSRHIPHLLFAKSTCKAHKSTYTYKFFPPCDMATEAITDTILTQNCLEVVILHDHSLSSFCLQNLVARLSTIPVSSRIINIKHGIRLNLARKYSLKHFVLFASLNAVNETLAEAHQSYISDGKIVFVEAFKNLETSTPSVAFDTFNCRHHSSVLKYGESFAAELQKVSDIYKIVGPPDGMYGGLNSDGTWNGMVGMVMRGDVDFAIGPFTITSIRETVIDFTVPYIEDGVGILTKRPDGEPNKIFKMFKPFSLIVWCCIGVAIVVVGILLCFVGYINPYVEKTCRDEPHLVMEQKSLKQTTWLIYGSFFEQGVDPRPTTFSGRSMLGFWWVFTILMTSTYTANLAANLTVSIAEQPINSLEELVGQKEIGPLVKSGTNLHTLFMTSDSGIYKQVWEMMGSMPKVTSNDEALSYVDQGKHAFMTDVTQLDYIVRQECEKYSLADEIFNNAGLGFVLPENALFKDSFNLNMMKMQEAGMTERWKEEWWPSIESCSSQPRTSGAKPLGMDSLAGLFYVYLAVAGVSIILFTAELFYRKMLSGKIRPYFLQLIRVIGKKHSTTTSPFVSKE</sequence>
<feature type="binding site" evidence="12">
    <location>
        <position position="313"/>
    </location>
    <ligand>
        <name>L-glutamate</name>
        <dbReference type="ChEBI" id="CHEBI:29985"/>
    </ligand>
</feature>